<keyword evidence="2" id="KW-1133">Transmembrane helix</keyword>
<reference evidence="3" key="1">
    <citation type="submission" date="2016-04" db="EMBL/GenBank/DDBJ databases">
        <authorList>
            <person name="Evans L.H."/>
            <person name="Alamgir A."/>
            <person name="Owens N."/>
            <person name="Weber N.D."/>
            <person name="Virtaneva K."/>
            <person name="Barbian K."/>
            <person name="Babar A."/>
            <person name="Rosenke K."/>
        </authorList>
    </citation>
    <scope>NUCLEOTIDE SEQUENCE</scope>
    <source>
        <strain evidence="3">Nono1</strain>
    </source>
</reference>
<organism evidence="3">
    <name type="scientific">Nonomuraea gerenzanensis</name>
    <dbReference type="NCBI Taxonomy" id="93944"/>
    <lineage>
        <taxon>Bacteria</taxon>
        <taxon>Bacillati</taxon>
        <taxon>Actinomycetota</taxon>
        <taxon>Actinomycetes</taxon>
        <taxon>Streptosporangiales</taxon>
        <taxon>Streptosporangiaceae</taxon>
        <taxon>Nonomuraea</taxon>
    </lineage>
</organism>
<dbReference type="AlphaFoldDB" id="A0A1M4EJY8"/>
<evidence type="ECO:0000313" key="3">
    <source>
        <dbReference type="EMBL" id="SBO99104.1"/>
    </source>
</evidence>
<proteinExistence type="predicted"/>
<feature type="region of interest" description="Disordered" evidence="1">
    <location>
        <begin position="34"/>
        <end position="149"/>
    </location>
</feature>
<sequence length="178" mass="18080">MVAGVSLAVGLGGPASAGTDPQVAGADPACRVHLPLLCDDPTGADDSWSGDAEPDDSWSSAPGHDESWSSAPGHDDSWPSAPGAEDSPKPHDSWSNAPEPNESWSSVPVPTDSWPSGSAPPWRPAGEDEHRVPKGHPETGGGALADGEPVWPFAVGGVALLTGAGLTGFAVRRRRDAA</sequence>
<feature type="transmembrane region" description="Helical" evidence="2">
    <location>
        <begin position="150"/>
        <end position="171"/>
    </location>
</feature>
<protein>
    <submittedName>
        <fullName evidence="3">Uncharacterized protein</fullName>
    </submittedName>
</protein>
<evidence type="ECO:0000256" key="2">
    <source>
        <dbReference type="SAM" id="Phobius"/>
    </source>
</evidence>
<dbReference type="EMBL" id="LT559118">
    <property type="protein sequence ID" value="SBO99104.1"/>
    <property type="molecule type" value="Genomic_DNA"/>
</dbReference>
<feature type="compositionally biased region" description="Polar residues" evidence="1">
    <location>
        <begin position="93"/>
        <end position="116"/>
    </location>
</feature>
<keyword evidence="2" id="KW-0472">Membrane</keyword>
<feature type="compositionally biased region" description="Basic and acidic residues" evidence="1">
    <location>
        <begin position="125"/>
        <end position="137"/>
    </location>
</feature>
<feature type="compositionally biased region" description="Basic and acidic residues" evidence="1">
    <location>
        <begin position="63"/>
        <end position="77"/>
    </location>
</feature>
<accession>A0A1M4EJY8</accession>
<gene>
    <name evidence="3" type="ORF">BN4615_P8620</name>
</gene>
<keyword evidence="2" id="KW-0812">Transmembrane</keyword>
<evidence type="ECO:0000256" key="1">
    <source>
        <dbReference type="SAM" id="MobiDB-lite"/>
    </source>
</evidence>
<name>A0A1M4EJY8_9ACTN</name>